<feature type="region of interest" description="Disordered" evidence="5">
    <location>
        <begin position="188"/>
        <end position="229"/>
    </location>
</feature>
<dbReference type="Gene3D" id="2.10.150.10">
    <property type="entry name" value="Urease, beta subunit"/>
    <property type="match status" value="1"/>
</dbReference>
<dbReference type="EMBL" id="BAAAHU010000019">
    <property type="protein sequence ID" value="GAA1008931.1"/>
    <property type="molecule type" value="Genomic_DNA"/>
</dbReference>
<dbReference type="InterPro" id="IPR002026">
    <property type="entry name" value="Urease_gamma/gamma-beta_su"/>
</dbReference>
<dbReference type="PANTHER" id="PTHR33569">
    <property type="entry name" value="UREASE"/>
    <property type="match status" value="1"/>
</dbReference>
<dbReference type="Gene3D" id="3.30.280.10">
    <property type="entry name" value="Urease, gamma-like subunit"/>
    <property type="match status" value="1"/>
</dbReference>
<dbReference type="Pfam" id="PF00699">
    <property type="entry name" value="Urease_beta"/>
    <property type="match status" value="1"/>
</dbReference>
<evidence type="ECO:0000256" key="5">
    <source>
        <dbReference type="SAM" id="MobiDB-lite"/>
    </source>
</evidence>
<dbReference type="PANTHER" id="PTHR33569:SF1">
    <property type="entry name" value="UREASE"/>
    <property type="match status" value="1"/>
</dbReference>
<dbReference type="InterPro" id="IPR002019">
    <property type="entry name" value="Urease_beta-like"/>
</dbReference>
<evidence type="ECO:0000256" key="3">
    <source>
        <dbReference type="ARBA" id="ARBA00022801"/>
    </source>
</evidence>
<name>A0ABN1SXW8_9ACTN</name>
<keyword evidence="3" id="KW-0378">Hydrolase</keyword>
<feature type="compositionally biased region" description="Basic and acidic residues" evidence="5">
    <location>
        <begin position="208"/>
        <end position="229"/>
    </location>
</feature>
<dbReference type="InterPro" id="IPR036461">
    <property type="entry name" value="Urease_betasu_sf"/>
</dbReference>
<keyword evidence="7" id="KW-1185">Reference proteome</keyword>
<dbReference type="Proteomes" id="UP001501072">
    <property type="component" value="Unassembled WGS sequence"/>
</dbReference>
<sequence length="229" mass="24287">MHLTPREQERLTLFSAAELARRRLARGALLGATEAIALVCDEILEMAWDGTPLETVVERAGDVVPRDRLLPGVAEAVPSIQIEALFPHGSSLVHVPEPFGPAGATGPGAVLVAGGETELAPGRPRITLDITNRGPREIWVSSHFPLEETNAALDFDREAARGHRLDIPAGTSLRFAPGRTLTVTAVARGGERTEDQAGEQAGGHAGGRRTEEHAGGRTQGREEGRGGDR</sequence>
<comment type="catalytic activity">
    <reaction evidence="4">
        <text>urea + 2 H2O + H(+) = hydrogencarbonate + 2 NH4(+)</text>
        <dbReference type="Rhea" id="RHEA:20557"/>
        <dbReference type="ChEBI" id="CHEBI:15377"/>
        <dbReference type="ChEBI" id="CHEBI:15378"/>
        <dbReference type="ChEBI" id="CHEBI:16199"/>
        <dbReference type="ChEBI" id="CHEBI:17544"/>
        <dbReference type="ChEBI" id="CHEBI:28938"/>
        <dbReference type="EC" id="3.5.1.5"/>
    </reaction>
</comment>
<evidence type="ECO:0000313" key="7">
    <source>
        <dbReference type="Proteomes" id="UP001501072"/>
    </source>
</evidence>
<evidence type="ECO:0000313" key="6">
    <source>
        <dbReference type="EMBL" id="GAA1008931.1"/>
    </source>
</evidence>
<organism evidence="6 7">
    <name type="scientific">Streptomyces thermogriseus</name>
    <dbReference type="NCBI Taxonomy" id="75292"/>
    <lineage>
        <taxon>Bacteria</taxon>
        <taxon>Bacillati</taxon>
        <taxon>Actinomycetota</taxon>
        <taxon>Actinomycetes</taxon>
        <taxon>Kitasatosporales</taxon>
        <taxon>Streptomycetaceae</taxon>
        <taxon>Streptomyces</taxon>
    </lineage>
</organism>
<dbReference type="SUPFAM" id="SSF54111">
    <property type="entry name" value="Urease, gamma-subunit"/>
    <property type="match status" value="1"/>
</dbReference>
<dbReference type="SUPFAM" id="SSF51278">
    <property type="entry name" value="Urease, beta-subunit"/>
    <property type="match status" value="1"/>
</dbReference>
<comment type="caution">
    <text evidence="6">The sequence shown here is derived from an EMBL/GenBank/DDBJ whole genome shotgun (WGS) entry which is preliminary data.</text>
</comment>
<evidence type="ECO:0000256" key="2">
    <source>
        <dbReference type="ARBA" id="ARBA00012934"/>
    </source>
</evidence>
<protein>
    <recommendedName>
        <fullName evidence="2">urease</fullName>
        <ecNumber evidence="2">3.5.1.5</ecNumber>
    </recommendedName>
</protein>
<reference evidence="6 7" key="1">
    <citation type="journal article" date="2019" name="Int. J. Syst. Evol. Microbiol.">
        <title>The Global Catalogue of Microorganisms (GCM) 10K type strain sequencing project: providing services to taxonomists for standard genome sequencing and annotation.</title>
        <authorList>
            <consortium name="The Broad Institute Genomics Platform"/>
            <consortium name="The Broad Institute Genome Sequencing Center for Infectious Disease"/>
            <person name="Wu L."/>
            <person name="Ma J."/>
        </authorList>
    </citation>
    <scope>NUCLEOTIDE SEQUENCE [LARGE SCALE GENOMIC DNA]</scope>
    <source>
        <strain evidence="6 7">JCM 11269</strain>
    </source>
</reference>
<accession>A0ABN1SXW8</accession>
<dbReference type="InterPro" id="IPR050069">
    <property type="entry name" value="Urease_subunit"/>
</dbReference>
<dbReference type="Pfam" id="PF00547">
    <property type="entry name" value="Urease_gamma"/>
    <property type="match status" value="1"/>
</dbReference>
<dbReference type="EC" id="3.5.1.5" evidence="2"/>
<dbReference type="RefSeq" id="WP_086791959.1">
    <property type="nucleotide sequence ID" value="NZ_BAAAHU010000019.1"/>
</dbReference>
<proteinExistence type="predicted"/>
<evidence type="ECO:0000256" key="1">
    <source>
        <dbReference type="ARBA" id="ARBA00004897"/>
    </source>
</evidence>
<gene>
    <name evidence="6" type="ORF">GCM10009564_22770</name>
</gene>
<evidence type="ECO:0000256" key="4">
    <source>
        <dbReference type="ARBA" id="ARBA00047778"/>
    </source>
</evidence>
<comment type="pathway">
    <text evidence="1">Nitrogen metabolism; urea degradation; CO(2) and NH(3) from urea (urease route): step 1/1.</text>
</comment>
<dbReference type="InterPro" id="IPR036463">
    <property type="entry name" value="Urease_gamma_sf"/>
</dbReference>